<reference evidence="1 2" key="1">
    <citation type="submission" date="2018-06" db="EMBL/GenBank/DDBJ databases">
        <authorList>
            <consortium name="Pathogen Informatics"/>
            <person name="Doyle S."/>
        </authorList>
    </citation>
    <scope>NUCLEOTIDE SEQUENCE [LARGE SCALE GENOMIC DNA]</scope>
    <source>
        <strain evidence="1 2">NCTC9140</strain>
    </source>
</reference>
<dbReference type="Gene3D" id="3.20.20.140">
    <property type="entry name" value="Metal-dependent hydrolases"/>
    <property type="match status" value="1"/>
</dbReference>
<gene>
    <name evidence="1" type="ORF">NCTC9140_04937</name>
</gene>
<dbReference type="InterPro" id="IPR032466">
    <property type="entry name" value="Metal_Hydrolase"/>
</dbReference>
<evidence type="ECO:0000313" key="1">
    <source>
        <dbReference type="EMBL" id="STS83178.1"/>
    </source>
</evidence>
<name>A0A377TXB0_KLEPN</name>
<sequence>MTNLLLQDATFGRTPRQRGITLLHEAQAAGVATLLGCDNVQDAFCPAGSYDPLDTLACGLFSAQLSDLFDRQSRLNLRSRGANRFAGRRGALCRRGGGQRGDFPG</sequence>
<dbReference type="SUPFAM" id="SSF51556">
    <property type="entry name" value="Metallo-dependent hydrolases"/>
    <property type="match status" value="1"/>
</dbReference>
<dbReference type="Proteomes" id="UP000254938">
    <property type="component" value="Unassembled WGS sequence"/>
</dbReference>
<dbReference type="EMBL" id="UGKQ01000007">
    <property type="protein sequence ID" value="STS83178.1"/>
    <property type="molecule type" value="Genomic_DNA"/>
</dbReference>
<evidence type="ECO:0000313" key="2">
    <source>
        <dbReference type="Proteomes" id="UP000254938"/>
    </source>
</evidence>
<accession>A0A377TXB0</accession>
<dbReference type="AlphaFoldDB" id="A0A377TXB0"/>
<organism evidence="1 2">
    <name type="scientific">Klebsiella pneumoniae</name>
    <dbReference type="NCBI Taxonomy" id="573"/>
    <lineage>
        <taxon>Bacteria</taxon>
        <taxon>Pseudomonadati</taxon>
        <taxon>Pseudomonadota</taxon>
        <taxon>Gammaproteobacteria</taxon>
        <taxon>Enterobacterales</taxon>
        <taxon>Enterobacteriaceae</taxon>
        <taxon>Klebsiella/Raoultella group</taxon>
        <taxon>Klebsiella</taxon>
        <taxon>Klebsiella pneumoniae complex</taxon>
    </lineage>
</organism>
<proteinExistence type="predicted"/>
<protein>
    <submittedName>
        <fullName evidence="1">Putative cytosine deaminase</fullName>
    </submittedName>
</protein>